<evidence type="ECO:0000256" key="2">
    <source>
        <dbReference type="SAM" id="MobiDB-lite"/>
    </source>
</evidence>
<dbReference type="Gene3D" id="3.15.10.20">
    <property type="entry name" value="Activator of Hsp90 ATPase Aha1, N-terminal domain"/>
    <property type="match status" value="1"/>
</dbReference>
<protein>
    <recommendedName>
        <fullName evidence="4">Activator of Hsp90 ATPase AHSA1-like N-terminal domain-containing protein</fullName>
    </recommendedName>
</protein>
<feature type="compositionally biased region" description="Low complexity" evidence="2">
    <location>
        <begin position="166"/>
        <end position="178"/>
    </location>
</feature>
<feature type="transmembrane region" description="Helical" evidence="3">
    <location>
        <begin position="367"/>
        <end position="387"/>
    </location>
</feature>
<feature type="compositionally biased region" description="Low complexity" evidence="2">
    <location>
        <begin position="336"/>
        <end position="349"/>
    </location>
</feature>
<dbReference type="AlphaFoldDB" id="A0AAD5YYU6"/>
<evidence type="ECO:0000259" key="4">
    <source>
        <dbReference type="SMART" id="SM01000"/>
    </source>
</evidence>
<feature type="region of interest" description="Disordered" evidence="2">
    <location>
        <begin position="336"/>
        <end position="363"/>
    </location>
</feature>
<dbReference type="GO" id="GO:0001671">
    <property type="term" value="F:ATPase activator activity"/>
    <property type="evidence" value="ECO:0007669"/>
    <property type="project" value="InterPro"/>
</dbReference>
<evidence type="ECO:0000256" key="1">
    <source>
        <dbReference type="ARBA" id="ARBA00006817"/>
    </source>
</evidence>
<organism evidence="5 6">
    <name type="scientific">Leucocoprinus birnbaumii</name>
    <dbReference type="NCBI Taxonomy" id="56174"/>
    <lineage>
        <taxon>Eukaryota</taxon>
        <taxon>Fungi</taxon>
        <taxon>Dikarya</taxon>
        <taxon>Basidiomycota</taxon>
        <taxon>Agaricomycotina</taxon>
        <taxon>Agaricomycetes</taxon>
        <taxon>Agaricomycetidae</taxon>
        <taxon>Agaricales</taxon>
        <taxon>Agaricineae</taxon>
        <taxon>Agaricaceae</taxon>
        <taxon>Leucocoprinus</taxon>
    </lineage>
</organism>
<feature type="domain" description="Activator of Hsp90 ATPase AHSA1-like N-terminal" evidence="4">
    <location>
        <begin position="14"/>
        <end position="152"/>
    </location>
</feature>
<dbReference type="InterPro" id="IPR013538">
    <property type="entry name" value="ASHA1/2-like_C"/>
</dbReference>
<dbReference type="GO" id="GO:0051087">
    <property type="term" value="F:protein-folding chaperone binding"/>
    <property type="evidence" value="ECO:0007669"/>
    <property type="project" value="InterPro"/>
</dbReference>
<name>A0AAD5YYU6_9AGAR</name>
<dbReference type="Pfam" id="PF09229">
    <property type="entry name" value="Aha1_N"/>
    <property type="match status" value="1"/>
</dbReference>
<keyword evidence="3" id="KW-0472">Membrane</keyword>
<evidence type="ECO:0000256" key="3">
    <source>
        <dbReference type="SAM" id="Phobius"/>
    </source>
</evidence>
<dbReference type="InterPro" id="IPR036338">
    <property type="entry name" value="Aha1"/>
</dbReference>
<dbReference type="PANTHER" id="PTHR13009:SF22">
    <property type="entry name" value="LD43819P"/>
    <property type="match status" value="1"/>
</dbReference>
<reference evidence="5" key="1">
    <citation type="submission" date="2022-07" db="EMBL/GenBank/DDBJ databases">
        <title>Genome Sequence of Leucocoprinus birnbaumii.</title>
        <authorList>
            <person name="Buettner E."/>
        </authorList>
    </citation>
    <scope>NUCLEOTIDE SEQUENCE</scope>
    <source>
        <strain evidence="5">VT141</strain>
    </source>
</reference>
<dbReference type="SUPFAM" id="SSF103111">
    <property type="entry name" value="Activator of Hsp90 ATPase, Aha1"/>
    <property type="match status" value="1"/>
</dbReference>
<evidence type="ECO:0000313" key="6">
    <source>
        <dbReference type="Proteomes" id="UP001213000"/>
    </source>
</evidence>
<sequence>MALPPSTANWHWKNKNITKWGTEWMKRELTSISVTSEKGELVSISSVNDVDGDIELGQRKSKLITIFDTRVDLSWTGTTTDGSEVKGSLTIPEVSHEIICDKLSDFVYEWSLSTSPSAEVNTVYALARSRLPAALEAKLATFPQAIIEAHGKDLTVSAEPSRTGTPAPSAPADKPAASVARSALSQPIRGGAAANVNTTTVTVSATFQASADDLFSILTDQARIPSWTRSAAVSAAKPDTEYSLFGGGVQGKYVSLENGKQVVQTWALKSPTWPAEHYATLTTSFDQSTDSTKVTWSLAGVPLGTEDEIERNLKGYYIHGLKSIGYVELYVPELSSVPSKPASRSSTSRSSKKKVDTNSDETPPSNYLPAVIVGVLVLAAAFSIPYLSSAPASK</sequence>
<feature type="region of interest" description="Disordered" evidence="2">
    <location>
        <begin position="156"/>
        <end position="178"/>
    </location>
</feature>
<dbReference type="SMART" id="SM01000">
    <property type="entry name" value="Aha1_N"/>
    <property type="match status" value="1"/>
</dbReference>
<comment type="similarity">
    <text evidence="1">Belongs to the AHA1 family.</text>
</comment>
<keyword evidence="3" id="KW-0812">Transmembrane</keyword>
<comment type="caution">
    <text evidence="5">The sequence shown here is derived from an EMBL/GenBank/DDBJ whole genome shotgun (WGS) entry which is preliminary data.</text>
</comment>
<evidence type="ECO:0000313" key="5">
    <source>
        <dbReference type="EMBL" id="KAJ3576888.1"/>
    </source>
</evidence>
<dbReference type="Gene3D" id="3.30.530.20">
    <property type="match status" value="1"/>
</dbReference>
<dbReference type="GO" id="GO:0005829">
    <property type="term" value="C:cytosol"/>
    <property type="evidence" value="ECO:0007669"/>
    <property type="project" value="TreeGrafter"/>
</dbReference>
<accession>A0AAD5YYU6</accession>
<dbReference type="SUPFAM" id="SSF55961">
    <property type="entry name" value="Bet v1-like"/>
    <property type="match status" value="1"/>
</dbReference>
<gene>
    <name evidence="5" type="ORF">NP233_g121</name>
</gene>
<proteinExistence type="inferred from homology"/>
<dbReference type="EMBL" id="JANIEX010000003">
    <property type="protein sequence ID" value="KAJ3576888.1"/>
    <property type="molecule type" value="Genomic_DNA"/>
</dbReference>
<dbReference type="InterPro" id="IPR015310">
    <property type="entry name" value="AHSA1-like_N"/>
</dbReference>
<dbReference type="CDD" id="cd08892">
    <property type="entry name" value="SRPBCC_Aha1"/>
    <property type="match status" value="1"/>
</dbReference>
<dbReference type="GO" id="GO:0006457">
    <property type="term" value="P:protein folding"/>
    <property type="evidence" value="ECO:0007669"/>
    <property type="project" value="TreeGrafter"/>
</dbReference>
<keyword evidence="3" id="KW-1133">Transmembrane helix</keyword>
<keyword evidence="6" id="KW-1185">Reference proteome</keyword>
<dbReference type="InterPro" id="IPR023393">
    <property type="entry name" value="START-like_dom_sf"/>
</dbReference>
<dbReference type="Pfam" id="PF08327">
    <property type="entry name" value="AHSA1"/>
    <property type="match status" value="1"/>
</dbReference>
<dbReference type="Proteomes" id="UP001213000">
    <property type="component" value="Unassembled WGS sequence"/>
</dbReference>
<dbReference type="PANTHER" id="PTHR13009">
    <property type="entry name" value="HEAT SHOCK PROTEIN 90 HSP90 CO-CHAPERONE AHA-1"/>
    <property type="match status" value="1"/>
</dbReference>